<evidence type="ECO:0000313" key="2">
    <source>
        <dbReference type="Proteomes" id="UP001281003"/>
    </source>
</evidence>
<reference evidence="1" key="2">
    <citation type="submission" date="2023-07" db="EMBL/GenBank/DDBJ databases">
        <authorList>
            <consortium name="Lawrence Berkeley National Laboratory"/>
            <person name="Haridas S."/>
            <person name="Hensen N."/>
            <person name="Bonometti L."/>
            <person name="Westerberg I."/>
            <person name="Brannstrom I.O."/>
            <person name="Guillou S."/>
            <person name="Cros-Aarteil S."/>
            <person name="Calhoun S."/>
            <person name="Kuo A."/>
            <person name="Mondo S."/>
            <person name="Pangilinan J."/>
            <person name="Riley R."/>
            <person name="LaButti K."/>
            <person name="Andreopoulos B."/>
            <person name="Lipzen A."/>
            <person name="Chen C."/>
            <person name="Yanf M."/>
            <person name="Daum C."/>
            <person name="Ng V."/>
            <person name="Clum A."/>
            <person name="Steindorff A."/>
            <person name="Ohm R."/>
            <person name="Martin F."/>
            <person name="Silar P."/>
            <person name="Natvig D."/>
            <person name="Lalanne C."/>
            <person name="Gautier V."/>
            <person name="Ament-velasquez S.L."/>
            <person name="Kruys A."/>
            <person name="Hutchinson M.I."/>
            <person name="Powell A.J."/>
            <person name="Barry K."/>
            <person name="Miller A.N."/>
            <person name="Grigoriev I.V."/>
            <person name="Debuchy R."/>
            <person name="Gladieux P."/>
            <person name="Thoren M.H."/>
            <person name="Johannesson H."/>
        </authorList>
    </citation>
    <scope>NUCLEOTIDE SEQUENCE</scope>
    <source>
        <strain evidence="1">FGSC 1904</strain>
    </source>
</reference>
<reference evidence="1" key="1">
    <citation type="journal article" date="2023" name="Mol. Phylogenet. Evol.">
        <title>Genome-scale phylogeny and comparative genomics of the fungal order Sordariales.</title>
        <authorList>
            <person name="Hensen N."/>
            <person name="Bonometti L."/>
            <person name="Westerberg I."/>
            <person name="Brannstrom I.O."/>
            <person name="Guillou S."/>
            <person name="Cros-Aarteil S."/>
            <person name="Calhoun S."/>
            <person name="Haridas S."/>
            <person name="Kuo A."/>
            <person name="Mondo S."/>
            <person name="Pangilinan J."/>
            <person name="Riley R."/>
            <person name="LaButti K."/>
            <person name="Andreopoulos B."/>
            <person name="Lipzen A."/>
            <person name="Chen C."/>
            <person name="Yan M."/>
            <person name="Daum C."/>
            <person name="Ng V."/>
            <person name="Clum A."/>
            <person name="Steindorff A."/>
            <person name="Ohm R.A."/>
            <person name="Martin F."/>
            <person name="Silar P."/>
            <person name="Natvig D.O."/>
            <person name="Lalanne C."/>
            <person name="Gautier V."/>
            <person name="Ament-Velasquez S.L."/>
            <person name="Kruys A."/>
            <person name="Hutchinson M.I."/>
            <person name="Powell A.J."/>
            <person name="Barry K."/>
            <person name="Miller A.N."/>
            <person name="Grigoriev I.V."/>
            <person name="Debuchy R."/>
            <person name="Gladieux P."/>
            <person name="Hiltunen Thoren M."/>
            <person name="Johannesson H."/>
        </authorList>
    </citation>
    <scope>NUCLEOTIDE SEQUENCE</scope>
    <source>
        <strain evidence="1">FGSC 1904</strain>
    </source>
</reference>
<sequence>MPGQVNPDQVNPDQAVEAFVRYIQSAYDPNNPDEQWLVEIQRVLRGLAIAYETLSPLDGSDRSNLWHEYFSKGLDTFLHTLPGNSNETIRRANELLDRYSAGDGVPPPGTNARFIGTLYSTIAGGSRSNGPAAQHGNHDEVPEVPEVPVAAPAAAEARASQPREIMQIEQEGGLVYALGPGEQMFVQYTDLKGNTPSVNEYVYKGPAVVKFMKGDGSKRLPAAAAGTAAAGTAEDPVEL</sequence>
<dbReference type="Proteomes" id="UP001281003">
    <property type="component" value="Unassembled WGS sequence"/>
</dbReference>
<comment type="caution">
    <text evidence="1">The sequence shown here is derived from an EMBL/GenBank/DDBJ whole genome shotgun (WGS) entry which is preliminary data.</text>
</comment>
<keyword evidence="2" id="KW-1185">Reference proteome</keyword>
<name>A0AAE0NVD6_SORBR</name>
<dbReference type="AlphaFoldDB" id="A0AAE0NVD6"/>
<accession>A0AAE0NVD6</accession>
<proteinExistence type="predicted"/>
<protein>
    <submittedName>
        <fullName evidence="1">Uncharacterized protein</fullName>
    </submittedName>
</protein>
<dbReference type="EMBL" id="JAUTDP010000016">
    <property type="protein sequence ID" value="KAK3388310.1"/>
    <property type="molecule type" value="Genomic_DNA"/>
</dbReference>
<gene>
    <name evidence="1" type="ORF">B0T20DRAFT_397823</name>
</gene>
<organism evidence="1 2">
    <name type="scientific">Sordaria brevicollis</name>
    <dbReference type="NCBI Taxonomy" id="83679"/>
    <lineage>
        <taxon>Eukaryota</taxon>
        <taxon>Fungi</taxon>
        <taxon>Dikarya</taxon>
        <taxon>Ascomycota</taxon>
        <taxon>Pezizomycotina</taxon>
        <taxon>Sordariomycetes</taxon>
        <taxon>Sordariomycetidae</taxon>
        <taxon>Sordariales</taxon>
        <taxon>Sordariaceae</taxon>
        <taxon>Sordaria</taxon>
    </lineage>
</organism>
<evidence type="ECO:0000313" key="1">
    <source>
        <dbReference type="EMBL" id="KAK3388310.1"/>
    </source>
</evidence>